<evidence type="ECO:0000256" key="8">
    <source>
        <dbReference type="SAM" id="Phobius"/>
    </source>
</evidence>
<feature type="transmembrane region" description="Helical" evidence="8">
    <location>
        <begin position="128"/>
        <end position="147"/>
    </location>
</feature>
<reference evidence="9 10" key="1">
    <citation type="journal article" date="2015" name="Nature">
        <title>rRNA introns, odd ribosomes, and small enigmatic genomes across a large radiation of phyla.</title>
        <authorList>
            <person name="Brown C.T."/>
            <person name="Hug L.A."/>
            <person name="Thomas B.C."/>
            <person name="Sharon I."/>
            <person name="Castelle C.J."/>
            <person name="Singh A."/>
            <person name="Wilkins M.J."/>
            <person name="Williams K.H."/>
            <person name="Banfield J.F."/>
        </authorList>
    </citation>
    <scope>NUCLEOTIDE SEQUENCE [LARGE SCALE GENOMIC DNA]</scope>
</reference>
<feature type="transmembrane region" description="Helical" evidence="8">
    <location>
        <begin position="64"/>
        <end position="85"/>
    </location>
</feature>
<proteinExistence type="inferred from homology"/>
<dbReference type="EMBL" id="LCEB01000020">
    <property type="protein sequence ID" value="KKS64700.1"/>
    <property type="molecule type" value="Genomic_DNA"/>
</dbReference>
<evidence type="ECO:0000256" key="2">
    <source>
        <dbReference type="ARBA" id="ARBA00005583"/>
    </source>
</evidence>
<keyword evidence="3 9" id="KW-0808">Transferase</keyword>
<evidence type="ECO:0000256" key="7">
    <source>
        <dbReference type="PIRSR" id="PIRSR600715-1"/>
    </source>
</evidence>
<dbReference type="GO" id="GO:0044038">
    <property type="term" value="P:cell wall macromolecule biosynthetic process"/>
    <property type="evidence" value="ECO:0007669"/>
    <property type="project" value="TreeGrafter"/>
</dbReference>
<dbReference type="InterPro" id="IPR003524">
    <property type="entry name" value="PNAcMuramoyl-5peptid_Trfase"/>
</dbReference>
<comment type="caution">
    <text evidence="9">The sequence shown here is derived from an EMBL/GenBank/DDBJ whole genome shotgun (WGS) entry which is preliminary data.</text>
</comment>
<evidence type="ECO:0000256" key="3">
    <source>
        <dbReference type="ARBA" id="ARBA00022679"/>
    </source>
</evidence>
<evidence type="ECO:0000313" key="10">
    <source>
        <dbReference type="Proteomes" id="UP000034135"/>
    </source>
</evidence>
<evidence type="ECO:0000313" key="9">
    <source>
        <dbReference type="EMBL" id="KKS64700.1"/>
    </source>
</evidence>
<organism evidence="9 10">
    <name type="scientific">Candidatus Daviesbacteria bacterium GW2011_GWA1_42_6</name>
    <dbReference type="NCBI Taxonomy" id="1618420"/>
    <lineage>
        <taxon>Bacteria</taxon>
        <taxon>Candidatus Daviesiibacteriota</taxon>
    </lineage>
</organism>
<dbReference type="Pfam" id="PF00953">
    <property type="entry name" value="Glycos_transf_4"/>
    <property type="match status" value="1"/>
</dbReference>
<gene>
    <name evidence="9" type="ORF">UV33_C0020G0010</name>
</gene>
<dbReference type="InterPro" id="IPR000715">
    <property type="entry name" value="Glycosyl_transferase_4"/>
</dbReference>
<feature type="transmembrane region" description="Helical" evidence="8">
    <location>
        <begin position="215"/>
        <end position="232"/>
    </location>
</feature>
<comment type="similarity">
    <text evidence="2">Belongs to the glycosyltransferase 4 family. MraY subfamily.</text>
</comment>
<keyword evidence="4 8" id="KW-0812">Transmembrane</keyword>
<evidence type="ECO:0000256" key="1">
    <source>
        <dbReference type="ARBA" id="ARBA00004141"/>
    </source>
</evidence>
<feature type="transmembrane region" description="Helical" evidence="8">
    <location>
        <begin position="153"/>
        <end position="178"/>
    </location>
</feature>
<evidence type="ECO:0000256" key="4">
    <source>
        <dbReference type="ARBA" id="ARBA00022692"/>
    </source>
</evidence>
<comment type="cofactor">
    <cofactor evidence="7">
        <name>Mg(2+)</name>
        <dbReference type="ChEBI" id="CHEBI:18420"/>
    </cofactor>
</comment>
<dbReference type="PANTHER" id="PTHR22926">
    <property type="entry name" value="PHOSPHO-N-ACETYLMURAMOYL-PENTAPEPTIDE-TRANSFERASE"/>
    <property type="match status" value="1"/>
</dbReference>
<dbReference type="Proteomes" id="UP000034135">
    <property type="component" value="Unassembled WGS sequence"/>
</dbReference>
<keyword evidence="7" id="KW-0460">Magnesium</keyword>
<dbReference type="AlphaFoldDB" id="A0A0G1AUC5"/>
<feature type="transmembrane region" description="Helical" evidence="8">
    <location>
        <begin position="190"/>
        <end position="209"/>
    </location>
</feature>
<feature type="transmembrane region" description="Helical" evidence="8">
    <location>
        <begin position="6"/>
        <end position="29"/>
    </location>
</feature>
<dbReference type="GO" id="GO:0046872">
    <property type="term" value="F:metal ion binding"/>
    <property type="evidence" value="ECO:0007669"/>
    <property type="project" value="UniProtKB-KW"/>
</dbReference>
<keyword evidence="7" id="KW-0479">Metal-binding</keyword>
<feature type="binding site" evidence="7">
    <location>
        <position position="183"/>
    </location>
    <ligand>
        <name>Mg(2+)</name>
        <dbReference type="ChEBI" id="CHEBI:18420"/>
    </ligand>
</feature>
<dbReference type="CDD" id="cd06852">
    <property type="entry name" value="GT_MraY"/>
    <property type="match status" value="1"/>
</dbReference>
<feature type="transmembrane region" description="Helical" evidence="8">
    <location>
        <begin position="91"/>
        <end position="107"/>
    </location>
</feature>
<feature type="binding site" evidence="7">
    <location>
        <position position="243"/>
    </location>
    <ligand>
        <name>Mg(2+)</name>
        <dbReference type="ChEBI" id="CHEBI:18420"/>
    </ligand>
</feature>
<name>A0A0G1AUC5_9BACT</name>
<comment type="subcellular location">
    <subcellularLocation>
        <location evidence="1">Membrane</location>
        <topology evidence="1">Multi-pass membrane protein</topology>
    </subcellularLocation>
</comment>
<dbReference type="PANTHER" id="PTHR22926:SF5">
    <property type="entry name" value="PHOSPHO-N-ACETYLMURAMOYL-PENTAPEPTIDE-TRANSFERASE HOMOLOG"/>
    <property type="match status" value="1"/>
</dbReference>
<evidence type="ECO:0000256" key="5">
    <source>
        <dbReference type="ARBA" id="ARBA00022989"/>
    </source>
</evidence>
<evidence type="ECO:0000256" key="6">
    <source>
        <dbReference type="ARBA" id="ARBA00023136"/>
    </source>
</evidence>
<sequence length="337" mass="36889">MIELLGLILASFAITSLLLVPFIDLLFYLRSKRLASARVAVNKNSDTPIHDALMKKDFTTPEGGGLLIIPVVIVLALITFKVMHLPIAPEIYVIFFTLIAFGSLGLVDDLRHIYTNTVGKFHGLSPKVILLFQVVFALSISLILFFEVGLNNIFIPVFGNVVLGWWYIPLAVFIIVAFSNAYNISDGLDGLSTGLLTICLFAFLALSSSVLNQDLAIFSGIWIGALIAYLYFNVYPARVYLGDAGALGFGATLAVMGLMTGKVIGLGVIGGVYIVIALSSLIQMFSKKFLKRKAFPVAPLHMYLKYIGWEEPKIVMRFWLAGAILAIFGLWLALLSK</sequence>
<keyword evidence="5 8" id="KW-1133">Transmembrane helix</keyword>
<feature type="transmembrane region" description="Helical" evidence="8">
    <location>
        <begin position="314"/>
        <end position="334"/>
    </location>
</feature>
<dbReference type="GO" id="GO:0008963">
    <property type="term" value="F:phospho-N-acetylmuramoyl-pentapeptide-transferase activity"/>
    <property type="evidence" value="ECO:0007669"/>
    <property type="project" value="InterPro"/>
</dbReference>
<dbReference type="InterPro" id="IPR018480">
    <property type="entry name" value="PNAcMuramoyl-5peptid_Trfase_CS"/>
</dbReference>
<dbReference type="GO" id="GO:0071555">
    <property type="term" value="P:cell wall organization"/>
    <property type="evidence" value="ECO:0007669"/>
    <property type="project" value="TreeGrafter"/>
</dbReference>
<accession>A0A0G1AUC5</accession>
<protein>
    <submittedName>
        <fullName evidence="9">Phospho-N-acetylmuramoyl-pentapeptide-transferase</fullName>
    </submittedName>
</protein>
<dbReference type="GO" id="GO:0005886">
    <property type="term" value="C:plasma membrane"/>
    <property type="evidence" value="ECO:0007669"/>
    <property type="project" value="TreeGrafter"/>
</dbReference>
<keyword evidence="6 8" id="KW-0472">Membrane</keyword>
<feature type="transmembrane region" description="Helical" evidence="8">
    <location>
        <begin position="264"/>
        <end position="285"/>
    </location>
</feature>
<dbReference type="PROSITE" id="PS01348">
    <property type="entry name" value="MRAY_2"/>
    <property type="match status" value="1"/>
</dbReference>